<organism evidence="1 2">
    <name type="scientific">Colletotrichum truncatum</name>
    <name type="common">Anthracnose fungus</name>
    <name type="synonym">Colletotrichum capsici</name>
    <dbReference type="NCBI Taxonomy" id="5467"/>
    <lineage>
        <taxon>Eukaryota</taxon>
        <taxon>Fungi</taxon>
        <taxon>Dikarya</taxon>
        <taxon>Ascomycota</taxon>
        <taxon>Pezizomycotina</taxon>
        <taxon>Sordariomycetes</taxon>
        <taxon>Hypocreomycetidae</taxon>
        <taxon>Glomerellales</taxon>
        <taxon>Glomerellaceae</taxon>
        <taxon>Colletotrichum</taxon>
        <taxon>Colletotrichum truncatum species complex</taxon>
    </lineage>
</organism>
<evidence type="ECO:0000313" key="2">
    <source>
        <dbReference type="Proteomes" id="UP000805649"/>
    </source>
</evidence>
<protein>
    <submittedName>
        <fullName evidence="1">Uncharacterized protein</fullName>
    </submittedName>
</protein>
<comment type="caution">
    <text evidence="1">The sequence shown here is derived from an EMBL/GenBank/DDBJ whole genome shotgun (WGS) entry which is preliminary data.</text>
</comment>
<dbReference type="EMBL" id="VUJX02000005">
    <property type="protein sequence ID" value="KAL0936412.1"/>
    <property type="molecule type" value="Genomic_DNA"/>
</dbReference>
<accession>A0ACC3YX77</accession>
<dbReference type="Proteomes" id="UP000805649">
    <property type="component" value="Unassembled WGS sequence"/>
</dbReference>
<keyword evidence="2" id="KW-1185">Reference proteome</keyword>
<proteinExistence type="predicted"/>
<gene>
    <name evidence="1" type="ORF">CTRU02_208627</name>
</gene>
<sequence>MAGPGRLSGMVRNCSPPSWYIVDTGRLAHGKLLCRLVNLQETLALGASERGPGASLTIVAGITWHGDLEYTRRPRILCA</sequence>
<reference evidence="1 2" key="1">
    <citation type="journal article" date="2020" name="Phytopathology">
        <title>Genome Sequence Resources of Colletotrichum truncatum, C. plurivorum, C. musicola, and C. sojae: Four Species Pathogenic to Soybean (Glycine max).</title>
        <authorList>
            <person name="Rogerio F."/>
            <person name="Boufleur T.R."/>
            <person name="Ciampi-Guillardi M."/>
            <person name="Sukno S.A."/>
            <person name="Thon M.R."/>
            <person name="Massola Junior N.S."/>
            <person name="Baroncelli R."/>
        </authorList>
    </citation>
    <scope>NUCLEOTIDE SEQUENCE [LARGE SCALE GENOMIC DNA]</scope>
    <source>
        <strain evidence="1 2">CMES1059</strain>
    </source>
</reference>
<evidence type="ECO:0000313" key="1">
    <source>
        <dbReference type="EMBL" id="KAL0936412.1"/>
    </source>
</evidence>
<name>A0ACC3YX77_COLTU</name>